<organism evidence="1 2">
    <name type="scientific">Leptospira idonii</name>
    <dbReference type="NCBI Taxonomy" id="1193500"/>
    <lineage>
        <taxon>Bacteria</taxon>
        <taxon>Pseudomonadati</taxon>
        <taxon>Spirochaetota</taxon>
        <taxon>Spirochaetia</taxon>
        <taxon>Leptospirales</taxon>
        <taxon>Leptospiraceae</taxon>
        <taxon>Leptospira</taxon>
    </lineage>
</organism>
<sequence>MMTDSTDFSYANLGFFLNYTNGYKQSEIETELYRIIFQTKEMTHYDREKGGSFSDLEQEKNNPASMLLFISNIISSVYWLNESKGFDPYIVVDFSDIETRTEESQFVMIVKYRLLQDLQVTGEIRAQL</sequence>
<accession>A0A4R9M246</accession>
<proteinExistence type="predicted"/>
<dbReference type="RefSeq" id="WP_135758855.1">
    <property type="nucleotide sequence ID" value="NZ_RQHW01000007.1"/>
</dbReference>
<dbReference type="AlphaFoldDB" id="A0A4R9M246"/>
<evidence type="ECO:0000313" key="1">
    <source>
        <dbReference type="EMBL" id="TGN20820.1"/>
    </source>
</evidence>
<comment type="caution">
    <text evidence="1">The sequence shown here is derived from an EMBL/GenBank/DDBJ whole genome shotgun (WGS) entry which is preliminary data.</text>
</comment>
<dbReference type="Proteomes" id="UP000298058">
    <property type="component" value="Unassembled WGS sequence"/>
</dbReference>
<dbReference type="EMBL" id="RQHW01000007">
    <property type="protein sequence ID" value="TGN20820.1"/>
    <property type="molecule type" value="Genomic_DNA"/>
</dbReference>
<keyword evidence="2" id="KW-1185">Reference proteome</keyword>
<gene>
    <name evidence="1" type="ORF">EHS15_01925</name>
</gene>
<name>A0A4R9M246_9LEPT</name>
<reference evidence="1" key="1">
    <citation type="journal article" date="2019" name="PLoS Negl. Trop. Dis.">
        <title>Revisiting the worldwide diversity of Leptospira species in the environment.</title>
        <authorList>
            <person name="Vincent A.T."/>
            <person name="Schiettekatte O."/>
            <person name="Bourhy P."/>
            <person name="Veyrier F.J."/>
            <person name="Picardeau M."/>
        </authorList>
    </citation>
    <scope>NUCLEOTIDE SEQUENCE [LARGE SCALE GENOMIC DNA]</scope>
    <source>
        <strain evidence="1">201300427</strain>
    </source>
</reference>
<protein>
    <submittedName>
        <fullName evidence="1">Uncharacterized protein</fullName>
    </submittedName>
</protein>
<evidence type="ECO:0000313" key="2">
    <source>
        <dbReference type="Proteomes" id="UP000298058"/>
    </source>
</evidence>